<protein>
    <submittedName>
        <fullName evidence="1">Uncharacterized protein</fullName>
    </submittedName>
</protein>
<dbReference type="Proteomes" id="UP001374535">
    <property type="component" value="Chromosome 7"/>
</dbReference>
<sequence>MEELGHKQQKLIYLKGTLFLGLHLPPTSHVQPMSFKVFCQADWSSNVDEKPYVLDASIFSEKIKAAELFIYHIPALNKWAGVLTNPLSSACFAFLRDKLNV</sequence>
<dbReference type="EMBL" id="CP144694">
    <property type="protein sequence ID" value="WVZ03206.1"/>
    <property type="molecule type" value="Genomic_DNA"/>
</dbReference>
<evidence type="ECO:0000313" key="1">
    <source>
        <dbReference type="EMBL" id="WVZ03206.1"/>
    </source>
</evidence>
<evidence type="ECO:0000313" key="2">
    <source>
        <dbReference type="Proteomes" id="UP001374535"/>
    </source>
</evidence>
<name>A0AAQ3N609_VIGMU</name>
<reference evidence="1 2" key="1">
    <citation type="journal article" date="2023" name="Life. Sci Alliance">
        <title>Evolutionary insights into 3D genome organization and epigenetic landscape of Vigna mungo.</title>
        <authorList>
            <person name="Junaid A."/>
            <person name="Singh B."/>
            <person name="Bhatia S."/>
        </authorList>
    </citation>
    <scope>NUCLEOTIDE SEQUENCE [LARGE SCALE GENOMIC DNA]</scope>
    <source>
        <strain evidence="1">Urdbean</strain>
    </source>
</reference>
<gene>
    <name evidence="1" type="ORF">V8G54_024012</name>
</gene>
<accession>A0AAQ3N609</accession>
<organism evidence="1 2">
    <name type="scientific">Vigna mungo</name>
    <name type="common">Black gram</name>
    <name type="synonym">Phaseolus mungo</name>
    <dbReference type="NCBI Taxonomy" id="3915"/>
    <lineage>
        <taxon>Eukaryota</taxon>
        <taxon>Viridiplantae</taxon>
        <taxon>Streptophyta</taxon>
        <taxon>Embryophyta</taxon>
        <taxon>Tracheophyta</taxon>
        <taxon>Spermatophyta</taxon>
        <taxon>Magnoliopsida</taxon>
        <taxon>eudicotyledons</taxon>
        <taxon>Gunneridae</taxon>
        <taxon>Pentapetalae</taxon>
        <taxon>rosids</taxon>
        <taxon>fabids</taxon>
        <taxon>Fabales</taxon>
        <taxon>Fabaceae</taxon>
        <taxon>Papilionoideae</taxon>
        <taxon>50 kb inversion clade</taxon>
        <taxon>NPAAA clade</taxon>
        <taxon>indigoferoid/millettioid clade</taxon>
        <taxon>Phaseoleae</taxon>
        <taxon>Vigna</taxon>
    </lineage>
</organism>
<dbReference type="AlphaFoldDB" id="A0AAQ3N609"/>
<keyword evidence="2" id="KW-1185">Reference proteome</keyword>
<proteinExistence type="predicted"/>